<proteinExistence type="predicted"/>
<name>A0A2H3ASS5_9AGAR</name>
<keyword evidence="1" id="KW-0812">Transmembrane</keyword>
<organism evidence="2 3">
    <name type="scientific">Armillaria solidipes</name>
    <dbReference type="NCBI Taxonomy" id="1076256"/>
    <lineage>
        <taxon>Eukaryota</taxon>
        <taxon>Fungi</taxon>
        <taxon>Dikarya</taxon>
        <taxon>Basidiomycota</taxon>
        <taxon>Agaricomycotina</taxon>
        <taxon>Agaricomycetes</taxon>
        <taxon>Agaricomycetidae</taxon>
        <taxon>Agaricales</taxon>
        <taxon>Marasmiineae</taxon>
        <taxon>Physalacriaceae</taxon>
        <taxon>Armillaria</taxon>
    </lineage>
</organism>
<sequence>MRIKTLVCGEQRLRSVPGSVFLICLLLFGLVLPVRELLFYGCCCLLISRVSVFRCKCLLATTVHGKLQGTTSLAVMLLRLGAPTRFATLFTIIRSVHLSKMK</sequence>
<protein>
    <submittedName>
        <fullName evidence="2">Uncharacterized protein</fullName>
    </submittedName>
</protein>
<reference evidence="3" key="1">
    <citation type="journal article" date="2017" name="Nat. Ecol. Evol.">
        <title>Genome expansion and lineage-specific genetic innovations in the forest pathogenic fungi Armillaria.</title>
        <authorList>
            <person name="Sipos G."/>
            <person name="Prasanna A.N."/>
            <person name="Walter M.C."/>
            <person name="O'Connor E."/>
            <person name="Balint B."/>
            <person name="Krizsan K."/>
            <person name="Kiss B."/>
            <person name="Hess J."/>
            <person name="Varga T."/>
            <person name="Slot J."/>
            <person name="Riley R."/>
            <person name="Boka B."/>
            <person name="Rigling D."/>
            <person name="Barry K."/>
            <person name="Lee J."/>
            <person name="Mihaltcheva S."/>
            <person name="LaButti K."/>
            <person name="Lipzen A."/>
            <person name="Waldron R."/>
            <person name="Moloney N.M."/>
            <person name="Sperisen C."/>
            <person name="Kredics L."/>
            <person name="Vagvoelgyi C."/>
            <person name="Patrignani A."/>
            <person name="Fitzpatrick D."/>
            <person name="Nagy I."/>
            <person name="Doyle S."/>
            <person name="Anderson J.B."/>
            <person name="Grigoriev I.V."/>
            <person name="Gueldener U."/>
            <person name="Muensterkoetter M."/>
            <person name="Nagy L.G."/>
        </authorList>
    </citation>
    <scope>NUCLEOTIDE SEQUENCE [LARGE SCALE GENOMIC DNA]</scope>
    <source>
        <strain evidence="3">28-4</strain>
    </source>
</reference>
<keyword evidence="1" id="KW-1133">Transmembrane helix</keyword>
<gene>
    <name evidence="2" type="ORF">ARMSODRAFT_621598</name>
</gene>
<dbReference type="AlphaFoldDB" id="A0A2H3ASS5"/>
<accession>A0A2H3ASS5</accession>
<feature type="transmembrane region" description="Helical" evidence="1">
    <location>
        <begin position="12"/>
        <end position="32"/>
    </location>
</feature>
<feature type="transmembrane region" description="Helical" evidence="1">
    <location>
        <begin position="38"/>
        <end position="59"/>
    </location>
</feature>
<keyword evidence="3" id="KW-1185">Reference proteome</keyword>
<keyword evidence="1" id="KW-0472">Membrane</keyword>
<evidence type="ECO:0000256" key="1">
    <source>
        <dbReference type="SAM" id="Phobius"/>
    </source>
</evidence>
<evidence type="ECO:0000313" key="2">
    <source>
        <dbReference type="EMBL" id="PBK61821.1"/>
    </source>
</evidence>
<dbReference type="Proteomes" id="UP000218334">
    <property type="component" value="Unassembled WGS sequence"/>
</dbReference>
<dbReference type="EMBL" id="KZ293472">
    <property type="protein sequence ID" value="PBK61821.1"/>
    <property type="molecule type" value="Genomic_DNA"/>
</dbReference>
<evidence type="ECO:0000313" key="3">
    <source>
        <dbReference type="Proteomes" id="UP000218334"/>
    </source>
</evidence>